<dbReference type="AlphaFoldDB" id="A0A835E577"/>
<evidence type="ECO:0000256" key="4">
    <source>
        <dbReference type="ARBA" id="ARBA00023004"/>
    </source>
</evidence>
<gene>
    <name evidence="7" type="ORF">HU200_057222</name>
</gene>
<evidence type="ECO:0000256" key="3">
    <source>
        <dbReference type="ARBA" id="ARBA00023002"/>
    </source>
</evidence>
<evidence type="ECO:0000313" key="7">
    <source>
        <dbReference type="EMBL" id="KAF8661116.1"/>
    </source>
</evidence>
<dbReference type="OrthoDB" id="406156at2759"/>
<evidence type="ECO:0000256" key="5">
    <source>
        <dbReference type="RuleBase" id="RU003682"/>
    </source>
</evidence>
<evidence type="ECO:0000256" key="1">
    <source>
        <dbReference type="ARBA" id="ARBA00008056"/>
    </source>
</evidence>
<name>A0A835E577_9POAL</name>
<keyword evidence="4 5" id="KW-0408">Iron</keyword>
<keyword evidence="3 5" id="KW-0560">Oxidoreductase</keyword>
<dbReference type="InterPro" id="IPR050295">
    <property type="entry name" value="Plant_2OG-oxidoreductases"/>
</dbReference>
<dbReference type="Proteomes" id="UP000636709">
    <property type="component" value="Unassembled WGS sequence"/>
</dbReference>
<dbReference type="InterPro" id="IPR027443">
    <property type="entry name" value="IPNS-like_sf"/>
</dbReference>
<protein>
    <recommendedName>
        <fullName evidence="6">Fe2OG dioxygenase domain-containing protein</fullName>
    </recommendedName>
</protein>
<comment type="similarity">
    <text evidence="1 5">Belongs to the iron/ascorbate-dependent oxidoreductase family.</text>
</comment>
<dbReference type="InterPro" id="IPR005123">
    <property type="entry name" value="Oxoglu/Fe-dep_dioxygenase_dom"/>
</dbReference>
<reference evidence="7" key="1">
    <citation type="submission" date="2020-07" db="EMBL/GenBank/DDBJ databases">
        <title>Genome sequence and genetic diversity analysis of an under-domesticated orphan crop, white fonio (Digitaria exilis).</title>
        <authorList>
            <person name="Bennetzen J.L."/>
            <person name="Chen S."/>
            <person name="Ma X."/>
            <person name="Wang X."/>
            <person name="Yssel A.E.J."/>
            <person name="Chaluvadi S.R."/>
            <person name="Johnson M."/>
            <person name="Gangashetty P."/>
            <person name="Hamidou F."/>
            <person name="Sanogo M.D."/>
            <person name="Zwaenepoel A."/>
            <person name="Wallace J."/>
            <person name="Van De Peer Y."/>
            <person name="Van Deynze A."/>
        </authorList>
    </citation>
    <scope>NUCLEOTIDE SEQUENCE</scope>
    <source>
        <tissue evidence="7">Leaves</tissue>
    </source>
</reference>
<evidence type="ECO:0000259" key="6">
    <source>
        <dbReference type="PROSITE" id="PS51471"/>
    </source>
</evidence>
<sequence>METPMLHTAEQLPPATVSLPIIDMSDGCDELRRAILDAGRELGFFQVVNHGVPEQLMLDMEVLAVEFFEMPEADKATYYSDDISKANRLCSGATYETGGERYWHDYLHLAYNFPVDDHVKDWPDMPQRLRRIMEEYVVKTRRVGMEILRLVCEGIGLRPDYFEGAISGGDMVLQMNHYPRRRDLTVAVGQPPHCDRSLITVLLPGPIPGLEVTYNGGWIKVKRIPGAFVINFGSQLEVVTNGMLKSIEHREFVDGDNPPRYRSLTFAEFKRAFPFPFLFPHNVGKLGPSLNLTTNDLQKAQKEI</sequence>
<dbReference type="PROSITE" id="PS51471">
    <property type="entry name" value="FE2OG_OXY"/>
    <property type="match status" value="1"/>
</dbReference>
<organism evidence="7 8">
    <name type="scientific">Digitaria exilis</name>
    <dbReference type="NCBI Taxonomy" id="1010633"/>
    <lineage>
        <taxon>Eukaryota</taxon>
        <taxon>Viridiplantae</taxon>
        <taxon>Streptophyta</taxon>
        <taxon>Embryophyta</taxon>
        <taxon>Tracheophyta</taxon>
        <taxon>Spermatophyta</taxon>
        <taxon>Magnoliopsida</taxon>
        <taxon>Liliopsida</taxon>
        <taxon>Poales</taxon>
        <taxon>Poaceae</taxon>
        <taxon>PACMAD clade</taxon>
        <taxon>Panicoideae</taxon>
        <taxon>Panicodae</taxon>
        <taxon>Paniceae</taxon>
        <taxon>Anthephorinae</taxon>
        <taxon>Digitaria</taxon>
    </lineage>
</organism>
<feature type="domain" description="Fe2OG dioxygenase" evidence="6">
    <location>
        <begin position="168"/>
        <end position="269"/>
    </location>
</feature>
<dbReference type="EMBL" id="JACEFO010002416">
    <property type="protein sequence ID" value="KAF8661116.1"/>
    <property type="molecule type" value="Genomic_DNA"/>
</dbReference>
<evidence type="ECO:0000313" key="8">
    <source>
        <dbReference type="Proteomes" id="UP000636709"/>
    </source>
</evidence>
<dbReference type="Pfam" id="PF14226">
    <property type="entry name" value="DIOX_N"/>
    <property type="match status" value="1"/>
</dbReference>
<dbReference type="PANTHER" id="PTHR47991">
    <property type="entry name" value="OXOGLUTARATE/IRON-DEPENDENT DIOXYGENASE"/>
    <property type="match status" value="1"/>
</dbReference>
<keyword evidence="8" id="KW-1185">Reference proteome</keyword>
<dbReference type="SUPFAM" id="SSF51197">
    <property type="entry name" value="Clavaminate synthase-like"/>
    <property type="match status" value="1"/>
</dbReference>
<dbReference type="Pfam" id="PF03171">
    <property type="entry name" value="2OG-FeII_Oxy"/>
    <property type="match status" value="1"/>
</dbReference>
<dbReference type="GO" id="GO:0046872">
    <property type="term" value="F:metal ion binding"/>
    <property type="evidence" value="ECO:0007669"/>
    <property type="project" value="UniProtKB-KW"/>
</dbReference>
<comment type="caution">
    <text evidence="7">The sequence shown here is derived from an EMBL/GenBank/DDBJ whole genome shotgun (WGS) entry which is preliminary data.</text>
</comment>
<dbReference type="Gene3D" id="2.60.120.330">
    <property type="entry name" value="B-lactam Antibiotic, Isopenicillin N Synthase, Chain"/>
    <property type="match status" value="1"/>
</dbReference>
<dbReference type="GO" id="GO:0016491">
    <property type="term" value="F:oxidoreductase activity"/>
    <property type="evidence" value="ECO:0007669"/>
    <property type="project" value="UniProtKB-KW"/>
</dbReference>
<evidence type="ECO:0000256" key="2">
    <source>
        <dbReference type="ARBA" id="ARBA00022723"/>
    </source>
</evidence>
<keyword evidence="2 5" id="KW-0479">Metal-binding</keyword>
<dbReference type="InterPro" id="IPR044861">
    <property type="entry name" value="IPNS-like_FE2OG_OXY"/>
</dbReference>
<proteinExistence type="inferred from homology"/>
<dbReference type="InterPro" id="IPR026992">
    <property type="entry name" value="DIOX_N"/>
</dbReference>
<accession>A0A835E577</accession>